<proteinExistence type="predicted"/>
<evidence type="ECO:0000313" key="2">
    <source>
        <dbReference type="EMBL" id="AQK45311.1"/>
    </source>
</evidence>
<reference evidence="3" key="3">
    <citation type="submission" date="2019-07" db="EMBL/GenBank/DDBJ databases">
        <authorList>
            <person name="Seetharam A."/>
            <person name="Woodhouse M."/>
            <person name="Cannon E."/>
        </authorList>
    </citation>
    <scope>NUCLEOTIDE SEQUENCE [LARGE SCALE GENOMIC DNA]</scope>
    <source>
        <strain evidence="3">cv. B73</strain>
    </source>
</reference>
<reference evidence="3" key="4">
    <citation type="submission" date="2021-05" db="UniProtKB">
        <authorList>
            <consortium name="EnsemblPlants"/>
        </authorList>
    </citation>
    <scope>IDENTIFICATION</scope>
    <source>
        <strain evidence="3">cv. B73</strain>
    </source>
</reference>
<dbReference type="HOGENOM" id="CLU_063546_1_0_1"/>
<sequence length="336" mass="37287">MAIAAVPASLPFVLLPPRLFRGRAVRWPRPIRASASTNAGDVAGGERKFGALVSRVGDLRALVASVPPAVASMQKNIGPNFVAGFCVSMAFVAAAARQISLRSREHVSKGSVADLVRRGQLKSGQRGIAKLRTYDDPFNNPLVKIDEGTSTAQMFGKEYRLAPVRLTKEQQEMHQNRRSRAYQWKRPTVFLREGDSLPPDVDPDTVRWIPANHPFSAASSEVDEETAKQNVYQKDGIPSRVKAEHEALQARLEASNDVTRLPSDPRSIQRNERPMRLSGKPSEHLQSSKFENQDRQLATESGKHSSESLMDVYNQTSRKGNKNCVLQLFEDICFVT</sequence>
<dbReference type="EnsemblPlants" id="Zm00001eb428100_T001">
    <property type="protein sequence ID" value="Zm00001eb428100_P001"/>
    <property type="gene ID" value="Zm00001eb428100"/>
</dbReference>
<feature type="region of interest" description="Disordered" evidence="1">
    <location>
        <begin position="254"/>
        <end position="306"/>
    </location>
</feature>
<dbReference type="PaxDb" id="4577-GRMZM2G097848_P01"/>
<name>K7U5Q1_MAIZE</name>
<protein>
    <submittedName>
        <fullName evidence="2">Protein MULTIPLE CHLOROPLAST DIVISION SITE 1</fullName>
    </submittedName>
</protein>
<dbReference type="AlphaFoldDB" id="K7U5Q1"/>
<dbReference type="GeneID" id="100277044"/>
<reference evidence="2" key="2">
    <citation type="submission" date="2015-12" db="EMBL/GenBank/DDBJ databases">
        <title>Update maize B73 reference genome by single molecule sequencing technologies.</title>
        <authorList>
            <consortium name="Maize Genome Sequencing Project"/>
            <person name="Ware D."/>
        </authorList>
    </citation>
    <scope>NUCLEOTIDE SEQUENCE</scope>
    <source>
        <tissue evidence="2">Seedling</tissue>
    </source>
</reference>
<dbReference type="eggNOG" id="ENOG502QVE8">
    <property type="taxonomic scope" value="Eukaryota"/>
</dbReference>
<dbReference type="GO" id="GO:0010020">
    <property type="term" value="P:chloroplast fission"/>
    <property type="evidence" value="ECO:0000318"/>
    <property type="project" value="GO_Central"/>
</dbReference>
<reference evidence="4" key="1">
    <citation type="journal article" date="2009" name="Science">
        <title>The B73 maize genome: complexity, diversity, and dynamics.</title>
        <authorList>
            <person name="Schnable P.S."/>
            <person name="Ware D."/>
            <person name="Fulton R.S."/>
            <person name="Stein J.C."/>
            <person name="Wei F."/>
            <person name="Pasternak S."/>
            <person name="Liang C."/>
            <person name="Zhang J."/>
            <person name="Fulton L."/>
            <person name="Graves T.A."/>
            <person name="Minx P."/>
            <person name="Reily A.D."/>
            <person name="Courtney L."/>
            <person name="Kruchowski S.S."/>
            <person name="Tomlinson C."/>
            <person name="Strong C."/>
            <person name="Delehaunty K."/>
            <person name="Fronick C."/>
            <person name="Courtney B."/>
            <person name="Rock S.M."/>
            <person name="Belter E."/>
            <person name="Du F."/>
            <person name="Kim K."/>
            <person name="Abbott R.M."/>
            <person name="Cotton M."/>
            <person name="Levy A."/>
            <person name="Marchetto P."/>
            <person name="Ochoa K."/>
            <person name="Jackson S.M."/>
            <person name="Gillam B."/>
            <person name="Chen W."/>
            <person name="Yan L."/>
            <person name="Higginbotham J."/>
            <person name="Cardenas M."/>
            <person name="Waligorski J."/>
            <person name="Applebaum E."/>
            <person name="Phelps L."/>
            <person name="Falcone J."/>
            <person name="Kanchi K."/>
            <person name="Thane T."/>
            <person name="Scimone A."/>
            <person name="Thane N."/>
            <person name="Henke J."/>
            <person name="Wang T."/>
            <person name="Ruppert J."/>
            <person name="Shah N."/>
            <person name="Rotter K."/>
            <person name="Hodges J."/>
            <person name="Ingenthron E."/>
            <person name="Cordes M."/>
            <person name="Kohlberg S."/>
            <person name="Sgro J."/>
            <person name="Delgado B."/>
            <person name="Mead K."/>
            <person name="Chinwalla A."/>
            <person name="Leonard S."/>
            <person name="Crouse K."/>
            <person name="Collura K."/>
            <person name="Kudrna D."/>
            <person name="Currie J."/>
            <person name="He R."/>
            <person name="Angelova A."/>
            <person name="Rajasekar S."/>
            <person name="Mueller T."/>
            <person name="Lomeli R."/>
            <person name="Scara G."/>
            <person name="Ko A."/>
            <person name="Delaney K."/>
            <person name="Wissotski M."/>
            <person name="Lopez G."/>
            <person name="Campos D."/>
            <person name="Braidotti M."/>
            <person name="Ashley E."/>
            <person name="Golser W."/>
            <person name="Kim H."/>
            <person name="Lee S."/>
            <person name="Lin J."/>
            <person name="Dujmic Z."/>
            <person name="Kim W."/>
            <person name="Talag J."/>
            <person name="Zuccolo A."/>
            <person name="Fan C."/>
            <person name="Sebastian A."/>
            <person name="Kramer M."/>
            <person name="Spiegel L."/>
            <person name="Nascimento L."/>
            <person name="Zutavern T."/>
            <person name="Miller B."/>
            <person name="Ambroise C."/>
            <person name="Muller S."/>
            <person name="Spooner W."/>
            <person name="Narechania A."/>
            <person name="Ren L."/>
            <person name="Wei S."/>
            <person name="Kumari S."/>
            <person name="Faga B."/>
            <person name="Levy M.J."/>
            <person name="McMahan L."/>
            <person name="Van Buren P."/>
            <person name="Vaughn M.W."/>
            <person name="Ying K."/>
            <person name="Yeh C.-T."/>
            <person name="Emrich S.J."/>
            <person name="Jia Y."/>
            <person name="Kalyanaraman A."/>
            <person name="Hsia A.-P."/>
            <person name="Barbazuk W.B."/>
            <person name="Baucom R.S."/>
            <person name="Brutnell T.P."/>
            <person name="Carpita N.C."/>
            <person name="Chaparro C."/>
            <person name="Chia J.-M."/>
            <person name="Deragon J.-M."/>
            <person name="Estill J.C."/>
            <person name="Fu Y."/>
            <person name="Jeddeloh J.A."/>
            <person name="Han Y."/>
            <person name="Lee H."/>
            <person name="Li P."/>
            <person name="Lisch D.R."/>
            <person name="Liu S."/>
            <person name="Liu Z."/>
            <person name="Nagel D.H."/>
            <person name="McCann M.C."/>
            <person name="SanMiguel P."/>
            <person name="Myers A.M."/>
            <person name="Nettleton D."/>
            <person name="Nguyen J."/>
            <person name="Penning B.W."/>
            <person name="Ponnala L."/>
            <person name="Schneider K.L."/>
            <person name="Schwartz D.C."/>
            <person name="Sharma A."/>
            <person name="Soderlund C."/>
            <person name="Springer N.M."/>
            <person name="Sun Q."/>
            <person name="Wang H."/>
            <person name="Waterman M."/>
            <person name="Westerman R."/>
            <person name="Wolfgruber T.K."/>
            <person name="Yang L."/>
            <person name="Yu Y."/>
            <person name="Zhang L."/>
            <person name="Zhou S."/>
            <person name="Zhu Q."/>
            <person name="Bennetzen J.L."/>
            <person name="Dawe R.K."/>
            <person name="Jiang J."/>
            <person name="Jiang N."/>
            <person name="Presting G.G."/>
            <person name="Wessler S.R."/>
            <person name="Aluru S."/>
            <person name="Martienssen R.A."/>
            <person name="Clifton S.W."/>
            <person name="McCombie W.R."/>
            <person name="Wing R.A."/>
            <person name="Wilson R.K."/>
        </authorList>
    </citation>
    <scope>NUCLEOTIDE SEQUENCE [LARGE SCALE GENOMIC DNA]</scope>
    <source>
        <strain evidence="4">cv. B73</strain>
    </source>
</reference>
<dbReference type="RefSeq" id="NP_001354247.1">
    <property type="nucleotide sequence ID" value="NM_001367318.1"/>
</dbReference>
<evidence type="ECO:0000313" key="4">
    <source>
        <dbReference type="Proteomes" id="UP000007305"/>
    </source>
</evidence>
<dbReference type="OrthoDB" id="1927797at2759"/>
<keyword evidence="4" id="KW-1185">Reference proteome</keyword>
<dbReference type="PANTHER" id="PTHR36317:SF1">
    <property type="entry name" value="PROTEIN MULTIPLE CHLOROPLAST DIVISION SITE 1"/>
    <property type="match status" value="1"/>
</dbReference>
<feature type="compositionally biased region" description="Polar residues" evidence="1">
    <location>
        <begin position="284"/>
        <end position="299"/>
    </location>
</feature>
<dbReference type="ExpressionAtlas" id="K7U5Q1">
    <property type="expression patterns" value="baseline and differential"/>
</dbReference>
<dbReference type="PANTHER" id="PTHR36317">
    <property type="entry name" value="PROTEIN MULTIPLE CHLOROPLAST DIVISION SITE 1"/>
    <property type="match status" value="1"/>
</dbReference>
<dbReference type="KEGG" id="zma:100277044"/>
<dbReference type="InterPro" id="IPR034572">
    <property type="entry name" value="MCD1"/>
</dbReference>
<dbReference type="GO" id="GO:0009706">
    <property type="term" value="C:chloroplast inner membrane"/>
    <property type="evidence" value="ECO:0000318"/>
    <property type="project" value="GO_Central"/>
</dbReference>
<dbReference type="Gramene" id="Zm00001eb428100_T001">
    <property type="protein sequence ID" value="Zm00001eb428100_P001"/>
    <property type="gene ID" value="Zm00001eb428100"/>
</dbReference>
<dbReference type="EMBL" id="CM000786">
    <property type="protein sequence ID" value="AQK45311.1"/>
    <property type="molecule type" value="Genomic_DNA"/>
</dbReference>
<organism evidence="2">
    <name type="scientific">Zea mays</name>
    <name type="common">Maize</name>
    <dbReference type="NCBI Taxonomy" id="4577"/>
    <lineage>
        <taxon>Eukaryota</taxon>
        <taxon>Viridiplantae</taxon>
        <taxon>Streptophyta</taxon>
        <taxon>Embryophyta</taxon>
        <taxon>Tracheophyta</taxon>
        <taxon>Spermatophyta</taxon>
        <taxon>Magnoliopsida</taxon>
        <taxon>Liliopsida</taxon>
        <taxon>Poales</taxon>
        <taxon>Poaceae</taxon>
        <taxon>PACMAD clade</taxon>
        <taxon>Panicoideae</taxon>
        <taxon>Andropogonodae</taxon>
        <taxon>Andropogoneae</taxon>
        <taxon>Tripsacinae</taxon>
        <taxon>Zea</taxon>
    </lineage>
</organism>
<dbReference type="Proteomes" id="UP000007305">
    <property type="component" value="Chromosome 10"/>
</dbReference>
<accession>K7U5Q1</accession>
<gene>
    <name evidence="3" type="primary">LOC100277044</name>
    <name evidence="2" type="ORF">ZEAMMB73_Zm00001d026020</name>
</gene>
<evidence type="ECO:0000313" key="3">
    <source>
        <dbReference type="EnsemblPlants" id="Zm00001eb428100_P001"/>
    </source>
</evidence>
<feature type="region of interest" description="Disordered" evidence="1">
    <location>
        <begin position="217"/>
        <end position="239"/>
    </location>
</feature>
<evidence type="ECO:0000256" key="1">
    <source>
        <dbReference type="SAM" id="MobiDB-lite"/>
    </source>
</evidence>